<dbReference type="InterPro" id="IPR029703">
    <property type="entry name" value="POL2"/>
</dbReference>
<dbReference type="InterPro" id="IPR036397">
    <property type="entry name" value="RNaseH_sf"/>
</dbReference>
<evidence type="ECO:0000259" key="2">
    <source>
        <dbReference type="Pfam" id="PF03104"/>
    </source>
</evidence>
<evidence type="ECO:0000256" key="1">
    <source>
        <dbReference type="RuleBase" id="RU365029"/>
    </source>
</evidence>
<dbReference type="EC" id="2.7.7.7" evidence="1"/>
<dbReference type="EMBL" id="JARBDR010000328">
    <property type="protein sequence ID" value="KAJ8316129.1"/>
    <property type="molecule type" value="Genomic_DNA"/>
</dbReference>
<dbReference type="Gene3D" id="3.30.342.10">
    <property type="entry name" value="DNA Polymerase, chain B, domain 1"/>
    <property type="match status" value="1"/>
</dbReference>
<keyword evidence="1" id="KW-0808">Transferase</keyword>
<dbReference type="InterPro" id="IPR006133">
    <property type="entry name" value="DNA-dir_DNA_pol_B_exonuc"/>
</dbReference>
<comment type="caution">
    <text evidence="3">The sequence shown here is derived from an EMBL/GenBank/DDBJ whole genome shotgun (WGS) entry which is preliminary data.</text>
</comment>
<keyword evidence="4" id="KW-1185">Reference proteome</keyword>
<keyword evidence="1" id="KW-0479">Metal-binding</keyword>
<feature type="domain" description="DNA-directed DNA polymerase family B exonuclease" evidence="2">
    <location>
        <begin position="194"/>
        <end position="258"/>
    </location>
</feature>
<dbReference type="PANTHER" id="PTHR10670:SF0">
    <property type="entry name" value="DNA POLYMERASE EPSILON CATALYTIC SUBUNIT A"/>
    <property type="match status" value="1"/>
</dbReference>
<dbReference type="Proteomes" id="UP001217089">
    <property type="component" value="Unassembled WGS sequence"/>
</dbReference>
<dbReference type="Pfam" id="PF03104">
    <property type="entry name" value="DNA_pol_B_exo1"/>
    <property type="match status" value="1"/>
</dbReference>
<evidence type="ECO:0000313" key="3">
    <source>
        <dbReference type="EMBL" id="KAJ8316129.1"/>
    </source>
</evidence>
<protein>
    <recommendedName>
        <fullName evidence="1">DNA polymerase epsilon catalytic subunit</fullName>
        <ecNumber evidence="1">2.7.7.7</ecNumber>
    </recommendedName>
</protein>
<accession>A0ABQ9FFQ4</accession>
<dbReference type="Gene3D" id="3.30.420.10">
    <property type="entry name" value="Ribonuclease H-like superfamily/Ribonuclease H"/>
    <property type="match status" value="1"/>
</dbReference>
<comment type="subcellular location">
    <subcellularLocation>
        <location evidence="1">Nucleus</location>
    </subcellularLocation>
</comment>
<keyword evidence="1" id="KW-0862">Zinc</keyword>
<keyword evidence="1" id="KW-0004">4Fe-4S</keyword>
<sequence>MMKLMRTVYNFYLINIPFQATLPFRPYFYVATKKDCEREVASFITKKFTGKIASVESIKKEDLDLPNHLLGLKRTYLKLSFLSVEDLTKVKREIQPAVRKNQEREKSNEAYTTLLTSHLTGEDASISKKISDQMDNIIDIREHDVPYHVRVSIDLKIFVGHWYSVKGRGANPPEIKHRPDLVDRPLLYNVLQGYLICNREIISKDVEDFEYTPRPEFQGPFIVFNEPDEISTIQRFFDHIIDIKPHIFVTYNGESFDW</sequence>
<comment type="function">
    <text evidence="1">DNA polymerase II participates in chromosomal DNA replication.</text>
</comment>
<dbReference type="PANTHER" id="PTHR10670">
    <property type="entry name" value="DNA POLYMERASE EPSILON CATALYTIC SUBUNIT A"/>
    <property type="match status" value="1"/>
</dbReference>
<comment type="catalytic activity">
    <reaction evidence="1">
        <text>DNA(n) + a 2'-deoxyribonucleoside 5'-triphosphate = DNA(n+1) + diphosphate</text>
        <dbReference type="Rhea" id="RHEA:22508"/>
        <dbReference type="Rhea" id="RHEA-COMP:17339"/>
        <dbReference type="Rhea" id="RHEA-COMP:17340"/>
        <dbReference type="ChEBI" id="CHEBI:33019"/>
        <dbReference type="ChEBI" id="CHEBI:61560"/>
        <dbReference type="ChEBI" id="CHEBI:173112"/>
        <dbReference type="EC" id="2.7.7.7"/>
    </reaction>
</comment>
<comment type="cofactor">
    <cofactor evidence="1">
        <name>[4Fe-4S] cluster</name>
        <dbReference type="ChEBI" id="CHEBI:49883"/>
    </cofactor>
</comment>
<proteinExistence type="inferred from homology"/>
<organism evidence="3 4">
    <name type="scientific">Tegillarca granosa</name>
    <name type="common">Malaysian cockle</name>
    <name type="synonym">Anadara granosa</name>
    <dbReference type="NCBI Taxonomy" id="220873"/>
    <lineage>
        <taxon>Eukaryota</taxon>
        <taxon>Metazoa</taxon>
        <taxon>Spiralia</taxon>
        <taxon>Lophotrochozoa</taxon>
        <taxon>Mollusca</taxon>
        <taxon>Bivalvia</taxon>
        <taxon>Autobranchia</taxon>
        <taxon>Pteriomorphia</taxon>
        <taxon>Arcoida</taxon>
        <taxon>Arcoidea</taxon>
        <taxon>Arcidae</taxon>
        <taxon>Tegillarca</taxon>
    </lineage>
</organism>
<keyword evidence="1" id="KW-0408">Iron</keyword>
<evidence type="ECO:0000313" key="4">
    <source>
        <dbReference type="Proteomes" id="UP001217089"/>
    </source>
</evidence>
<name>A0ABQ9FFQ4_TEGGR</name>
<comment type="similarity">
    <text evidence="1">Belongs to the DNA polymerase type-B family.</text>
</comment>
<keyword evidence="1" id="KW-0411">Iron-sulfur</keyword>
<keyword evidence="1" id="KW-0238">DNA-binding</keyword>
<keyword evidence="1" id="KW-0539">Nucleus</keyword>
<gene>
    <name evidence="3" type="ORF">KUTeg_006143</name>
</gene>
<keyword evidence="1" id="KW-0235">DNA replication</keyword>
<reference evidence="3 4" key="1">
    <citation type="submission" date="2022-12" db="EMBL/GenBank/DDBJ databases">
        <title>Chromosome-level genome of Tegillarca granosa.</title>
        <authorList>
            <person name="Kim J."/>
        </authorList>
    </citation>
    <scope>NUCLEOTIDE SEQUENCE [LARGE SCALE GENOMIC DNA]</scope>
    <source>
        <strain evidence="3">Teg-2019</strain>
        <tissue evidence="3">Adductor muscle</tissue>
    </source>
</reference>
<dbReference type="SUPFAM" id="SSF53098">
    <property type="entry name" value="Ribonuclease H-like"/>
    <property type="match status" value="1"/>
</dbReference>
<keyword evidence="1" id="KW-0863">Zinc-finger</keyword>
<dbReference type="InterPro" id="IPR012337">
    <property type="entry name" value="RNaseH-like_sf"/>
</dbReference>
<keyword evidence="1" id="KW-0239">DNA-directed DNA polymerase</keyword>
<keyword evidence="1" id="KW-0548">Nucleotidyltransferase</keyword>